<reference evidence="2" key="1">
    <citation type="journal article" date="2014" name="Int. J. Syst. Evol. Microbiol.">
        <title>Complete genome sequence of Corynebacterium casei LMG S-19264T (=DSM 44701T), isolated from a smear-ripened cheese.</title>
        <authorList>
            <consortium name="US DOE Joint Genome Institute (JGI-PGF)"/>
            <person name="Walter F."/>
            <person name="Albersmeier A."/>
            <person name="Kalinowski J."/>
            <person name="Ruckert C."/>
        </authorList>
    </citation>
    <scope>NUCLEOTIDE SEQUENCE</scope>
    <source>
        <strain evidence="2">CGMCC 1.15320</strain>
    </source>
</reference>
<keyword evidence="3" id="KW-1185">Reference proteome</keyword>
<dbReference type="Proteomes" id="UP000636264">
    <property type="component" value="Unassembled WGS sequence"/>
</dbReference>
<feature type="domain" description="DUF1989" evidence="1">
    <location>
        <begin position="6"/>
        <end position="170"/>
    </location>
</feature>
<evidence type="ECO:0000313" key="3">
    <source>
        <dbReference type="Proteomes" id="UP000636264"/>
    </source>
</evidence>
<reference evidence="2" key="2">
    <citation type="submission" date="2020-09" db="EMBL/GenBank/DDBJ databases">
        <authorList>
            <person name="Sun Q."/>
            <person name="Zhou Y."/>
        </authorList>
    </citation>
    <scope>NUCLEOTIDE SEQUENCE</scope>
    <source>
        <strain evidence="2">CGMCC 1.15320</strain>
    </source>
</reference>
<dbReference type="PANTHER" id="PTHR31527">
    <property type="entry name" value="RE64534P"/>
    <property type="match status" value="1"/>
</dbReference>
<sequence length="196" mass="21657">MTTQTHTIPPQSGRGFHLKAGETIKIIDPEGQQVSDMWAIVPDDPIDWLSVSQTRDINERLFPAVGESFFSVRGQKILTLVEDQSPGPHDMLFPACNRALYEREGLHDHPNCHDNFMSVLDSEGIEIPSVPDPVNFFQNSTPQPDGRLEVLASRNPPGGYVVLRAETDLLIVLTACSVDFHPTNGSQCTAIEVQLL</sequence>
<accession>A0A916RES2</accession>
<dbReference type="AlphaFoldDB" id="A0A916RES2"/>
<comment type="caution">
    <text evidence="2">The sequence shown here is derived from an EMBL/GenBank/DDBJ whole genome shotgun (WGS) entry which is preliminary data.</text>
</comment>
<proteinExistence type="predicted"/>
<gene>
    <name evidence="2" type="ORF">GCM10011385_00740</name>
</gene>
<dbReference type="EMBL" id="BMIF01000001">
    <property type="protein sequence ID" value="GGA51322.1"/>
    <property type="molecule type" value="Genomic_DNA"/>
</dbReference>
<name>A0A916RES2_9HYPH</name>
<dbReference type="PANTHER" id="PTHR31527:SF0">
    <property type="entry name" value="RE64534P"/>
    <property type="match status" value="1"/>
</dbReference>
<organism evidence="2 3">
    <name type="scientific">Nitratireductor aestuarii</name>
    <dbReference type="NCBI Taxonomy" id="1735103"/>
    <lineage>
        <taxon>Bacteria</taxon>
        <taxon>Pseudomonadati</taxon>
        <taxon>Pseudomonadota</taxon>
        <taxon>Alphaproteobacteria</taxon>
        <taxon>Hyphomicrobiales</taxon>
        <taxon>Phyllobacteriaceae</taxon>
        <taxon>Nitratireductor</taxon>
    </lineage>
</organism>
<evidence type="ECO:0000259" key="1">
    <source>
        <dbReference type="Pfam" id="PF09347"/>
    </source>
</evidence>
<dbReference type="InterPro" id="IPR018959">
    <property type="entry name" value="DUF1989"/>
</dbReference>
<dbReference type="RefSeq" id="WP_188718955.1">
    <property type="nucleotide sequence ID" value="NZ_BMIF01000001.1"/>
</dbReference>
<evidence type="ECO:0000313" key="2">
    <source>
        <dbReference type="EMBL" id="GGA51322.1"/>
    </source>
</evidence>
<protein>
    <recommendedName>
        <fullName evidence="1">DUF1989 domain-containing protein</fullName>
    </recommendedName>
</protein>
<dbReference type="Pfam" id="PF09347">
    <property type="entry name" value="DUF1989"/>
    <property type="match status" value="1"/>
</dbReference>